<protein>
    <submittedName>
        <fullName evidence="3">Flavin reductase family protein</fullName>
    </submittedName>
</protein>
<dbReference type="InterPro" id="IPR012349">
    <property type="entry name" value="Split_barrel_FMN-bd"/>
</dbReference>
<dbReference type="EMBL" id="CP048630">
    <property type="protein sequence ID" value="QIB36362.1"/>
    <property type="molecule type" value="Genomic_DNA"/>
</dbReference>
<dbReference type="SMART" id="SM00903">
    <property type="entry name" value="Flavin_Reduct"/>
    <property type="match status" value="1"/>
</dbReference>
<dbReference type="PANTHER" id="PTHR30466:SF1">
    <property type="entry name" value="FMN REDUCTASE (NADH) RUTF"/>
    <property type="match status" value="1"/>
</dbReference>
<dbReference type="Gene3D" id="2.30.110.10">
    <property type="entry name" value="Electron Transport, Fmn-binding Protein, Chain A"/>
    <property type="match status" value="1"/>
</dbReference>
<reference evidence="3 4" key="1">
    <citation type="submission" date="2020-02" db="EMBL/GenBank/DDBJ databases">
        <authorList>
            <person name="Li G."/>
        </authorList>
    </citation>
    <scope>NUCLEOTIDE SEQUENCE [LARGE SCALE GENOMIC DNA]</scope>
    <source>
        <strain evidence="3 4">DSM 102029</strain>
    </source>
</reference>
<accession>A0A6P1YT74</accession>
<evidence type="ECO:0000313" key="4">
    <source>
        <dbReference type="Proteomes" id="UP000464751"/>
    </source>
</evidence>
<gene>
    <name evidence="3" type="ORF">G3A50_18780</name>
</gene>
<dbReference type="GO" id="GO:0042602">
    <property type="term" value="F:riboflavin reductase (NADPH) activity"/>
    <property type="evidence" value="ECO:0007669"/>
    <property type="project" value="TreeGrafter"/>
</dbReference>
<proteinExistence type="predicted"/>
<keyword evidence="4" id="KW-1185">Reference proteome</keyword>
<dbReference type="Proteomes" id="UP000464751">
    <property type="component" value="Chromosome"/>
</dbReference>
<name>A0A6P1YT74_9HYPH</name>
<evidence type="ECO:0000259" key="2">
    <source>
        <dbReference type="SMART" id="SM00903"/>
    </source>
</evidence>
<dbReference type="InterPro" id="IPR002563">
    <property type="entry name" value="Flavin_Rdtase-like_dom"/>
</dbReference>
<dbReference type="InterPro" id="IPR050268">
    <property type="entry name" value="NADH-dep_flavin_reductase"/>
</dbReference>
<dbReference type="PANTHER" id="PTHR30466">
    <property type="entry name" value="FLAVIN REDUCTASE"/>
    <property type="match status" value="1"/>
</dbReference>
<dbReference type="GO" id="GO:0006208">
    <property type="term" value="P:pyrimidine nucleobase catabolic process"/>
    <property type="evidence" value="ECO:0007669"/>
    <property type="project" value="TreeGrafter"/>
</dbReference>
<evidence type="ECO:0000313" key="3">
    <source>
        <dbReference type="EMBL" id="QIB36362.1"/>
    </source>
</evidence>
<sequence>MSRLVAAVHVVTTRTSEGRTGFTATAVVSVSDSPPTLLVCLNRRNHSAPAFRRAGVFAVNMLAGDQQPVALGFGGRNDLAGEQRFAIGHWHEGHLGIPVLAGAVVVFECRLVEARTIATHDVLVGRVEAVTLGRDGPRLAYLGREFLVV</sequence>
<organism evidence="3 4">
    <name type="scientific">Ancylobacter pratisalsi</name>
    <dbReference type="NCBI Taxonomy" id="1745854"/>
    <lineage>
        <taxon>Bacteria</taxon>
        <taxon>Pseudomonadati</taxon>
        <taxon>Pseudomonadota</taxon>
        <taxon>Alphaproteobacteria</taxon>
        <taxon>Hyphomicrobiales</taxon>
        <taxon>Xanthobacteraceae</taxon>
        <taxon>Ancylobacter</taxon>
    </lineage>
</organism>
<dbReference type="Pfam" id="PF01613">
    <property type="entry name" value="Flavin_Reduct"/>
    <property type="match status" value="1"/>
</dbReference>
<dbReference type="AlphaFoldDB" id="A0A6P1YT74"/>
<feature type="domain" description="Flavin reductase like" evidence="2">
    <location>
        <begin position="1"/>
        <end position="148"/>
    </location>
</feature>
<evidence type="ECO:0000256" key="1">
    <source>
        <dbReference type="ARBA" id="ARBA00023002"/>
    </source>
</evidence>
<dbReference type="KEGG" id="apra:G3A50_18780"/>
<dbReference type="GO" id="GO:0010181">
    <property type="term" value="F:FMN binding"/>
    <property type="evidence" value="ECO:0007669"/>
    <property type="project" value="InterPro"/>
</dbReference>
<dbReference type="SUPFAM" id="SSF50475">
    <property type="entry name" value="FMN-binding split barrel"/>
    <property type="match status" value="1"/>
</dbReference>
<keyword evidence="1" id="KW-0560">Oxidoreductase</keyword>